<dbReference type="EMBL" id="CADEAL010000848">
    <property type="protein sequence ID" value="CAB1425966.1"/>
    <property type="molecule type" value="Genomic_DNA"/>
</dbReference>
<sequence>MAGIGRVEWIGFLCSFLEEFPPTLINTADVRLMVEMVKREKHKRSTSSLIDGEGEKLMTHLSNQFTQLCHTQYLSEPMRREERRRGGEERRRKRRGRDASPLDRDSLDESIC</sequence>
<gene>
    <name evidence="2" type="ORF">PLEPLA_LOCUS13900</name>
</gene>
<feature type="region of interest" description="Disordered" evidence="1">
    <location>
        <begin position="71"/>
        <end position="112"/>
    </location>
</feature>
<name>A0A9N7U8R3_PLEPL</name>
<evidence type="ECO:0000313" key="2">
    <source>
        <dbReference type="EMBL" id="CAB1425966.1"/>
    </source>
</evidence>
<accession>A0A9N7U8R3</accession>
<feature type="compositionally biased region" description="Basic and acidic residues" evidence="1">
    <location>
        <begin position="77"/>
        <end position="90"/>
    </location>
</feature>
<protein>
    <submittedName>
        <fullName evidence="2">Uncharacterized protein</fullName>
    </submittedName>
</protein>
<reference evidence="2" key="1">
    <citation type="submission" date="2020-03" db="EMBL/GenBank/DDBJ databases">
        <authorList>
            <person name="Weist P."/>
        </authorList>
    </citation>
    <scope>NUCLEOTIDE SEQUENCE</scope>
</reference>
<proteinExistence type="predicted"/>
<evidence type="ECO:0000256" key="1">
    <source>
        <dbReference type="SAM" id="MobiDB-lite"/>
    </source>
</evidence>
<dbReference type="AlphaFoldDB" id="A0A9N7U8R3"/>
<organism evidence="2 3">
    <name type="scientific">Pleuronectes platessa</name>
    <name type="common">European plaice</name>
    <dbReference type="NCBI Taxonomy" id="8262"/>
    <lineage>
        <taxon>Eukaryota</taxon>
        <taxon>Metazoa</taxon>
        <taxon>Chordata</taxon>
        <taxon>Craniata</taxon>
        <taxon>Vertebrata</taxon>
        <taxon>Euteleostomi</taxon>
        <taxon>Actinopterygii</taxon>
        <taxon>Neopterygii</taxon>
        <taxon>Teleostei</taxon>
        <taxon>Neoteleostei</taxon>
        <taxon>Acanthomorphata</taxon>
        <taxon>Carangaria</taxon>
        <taxon>Pleuronectiformes</taxon>
        <taxon>Pleuronectoidei</taxon>
        <taxon>Pleuronectidae</taxon>
        <taxon>Pleuronectes</taxon>
    </lineage>
</organism>
<dbReference type="Proteomes" id="UP001153269">
    <property type="component" value="Unassembled WGS sequence"/>
</dbReference>
<evidence type="ECO:0000313" key="3">
    <source>
        <dbReference type="Proteomes" id="UP001153269"/>
    </source>
</evidence>
<keyword evidence="3" id="KW-1185">Reference proteome</keyword>
<comment type="caution">
    <text evidence="2">The sequence shown here is derived from an EMBL/GenBank/DDBJ whole genome shotgun (WGS) entry which is preliminary data.</text>
</comment>
<feature type="compositionally biased region" description="Basic and acidic residues" evidence="1">
    <location>
        <begin position="97"/>
        <end position="112"/>
    </location>
</feature>